<reference evidence="10 11" key="1">
    <citation type="submission" date="2020-03" db="EMBL/GenBank/DDBJ databases">
        <title>Genomic Encyclopedia of Type Strains, Phase IV (KMG-IV): sequencing the most valuable type-strain genomes for metagenomic binning, comparative biology and taxonomic classification.</title>
        <authorList>
            <person name="Goeker M."/>
        </authorList>
    </citation>
    <scope>NUCLEOTIDE SEQUENCE [LARGE SCALE GENOMIC DNA]</scope>
    <source>
        <strain evidence="10 11">DSM 22753</strain>
    </source>
</reference>
<dbReference type="InterPro" id="IPR003362">
    <property type="entry name" value="Bact_transf"/>
</dbReference>
<dbReference type="Pfam" id="PF13727">
    <property type="entry name" value="CoA_binding_3"/>
    <property type="match status" value="1"/>
</dbReference>
<dbReference type="Proteomes" id="UP000788153">
    <property type="component" value="Unassembled WGS sequence"/>
</dbReference>
<feature type="transmembrane region" description="Helical" evidence="8">
    <location>
        <begin position="82"/>
        <end position="102"/>
    </location>
</feature>
<dbReference type="PANTHER" id="PTHR30576">
    <property type="entry name" value="COLANIC BIOSYNTHESIS UDP-GLUCOSE LIPID CARRIER TRANSFERASE"/>
    <property type="match status" value="1"/>
</dbReference>
<feature type="transmembrane region" description="Helical" evidence="8">
    <location>
        <begin position="114"/>
        <end position="131"/>
    </location>
</feature>
<feature type="transmembrane region" description="Helical" evidence="8">
    <location>
        <begin position="53"/>
        <end position="70"/>
    </location>
</feature>
<evidence type="ECO:0000256" key="2">
    <source>
        <dbReference type="ARBA" id="ARBA00006464"/>
    </source>
</evidence>
<gene>
    <name evidence="10" type="ORF">FHT01_001629</name>
</gene>
<evidence type="ECO:0000313" key="10">
    <source>
        <dbReference type="EMBL" id="NIJ24087.1"/>
    </source>
</evidence>
<keyword evidence="7" id="KW-0270">Exopolysaccharide synthesis</keyword>
<dbReference type="NCBIfam" id="TIGR03013">
    <property type="entry name" value="EpsB_2"/>
    <property type="match status" value="1"/>
</dbReference>
<evidence type="ECO:0000313" key="11">
    <source>
        <dbReference type="Proteomes" id="UP000788153"/>
    </source>
</evidence>
<evidence type="ECO:0000256" key="4">
    <source>
        <dbReference type="ARBA" id="ARBA00022692"/>
    </source>
</evidence>
<dbReference type="EMBL" id="JAASQP010000001">
    <property type="protein sequence ID" value="NIJ24087.1"/>
    <property type="molecule type" value="Genomic_DNA"/>
</dbReference>
<dbReference type="RefSeq" id="WP_140046466.1">
    <property type="nucleotide sequence ID" value="NZ_BAAAEV010000001.1"/>
</dbReference>
<evidence type="ECO:0000256" key="1">
    <source>
        <dbReference type="ARBA" id="ARBA00004141"/>
    </source>
</evidence>
<evidence type="ECO:0000256" key="7">
    <source>
        <dbReference type="ARBA" id="ARBA00023169"/>
    </source>
</evidence>
<comment type="caution">
    <text evidence="10">The sequence shown here is derived from an EMBL/GenBank/DDBJ whole genome shotgun (WGS) entry which is preliminary data.</text>
</comment>
<feature type="transmembrane region" description="Helical" evidence="8">
    <location>
        <begin position="275"/>
        <end position="299"/>
    </location>
</feature>
<dbReference type="GO" id="GO:0016740">
    <property type="term" value="F:transferase activity"/>
    <property type="evidence" value="ECO:0007669"/>
    <property type="project" value="UniProtKB-KW"/>
</dbReference>
<dbReference type="NCBIfam" id="TIGR03025">
    <property type="entry name" value="EPS_sugtrans"/>
    <property type="match status" value="1"/>
</dbReference>
<evidence type="ECO:0000256" key="8">
    <source>
        <dbReference type="SAM" id="Phobius"/>
    </source>
</evidence>
<dbReference type="Pfam" id="PF02397">
    <property type="entry name" value="Bac_transf"/>
    <property type="match status" value="1"/>
</dbReference>
<organism evidence="10 11">
    <name type="scientific">Sphingomonas japonica</name>
    <dbReference type="NCBI Taxonomy" id="511662"/>
    <lineage>
        <taxon>Bacteria</taxon>
        <taxon>Pseudomonadati</taxon>
        <taxon>Pseudomonadota</taxon>
        <taxon>Alphaproteobacteria</taxon>
        <taxon>Sphingomonadales</taxon>
        <taxon>Sphingomonadaceae</taxon>
        <taxon>Sphingomonas</taxon>
    </lineage>
</organism>
<evidence type="ECO:0000256" key="6">
    <source>
        <dbReference type="ARBA" id="ARBA00023136"/>
    </source>
</evidence>
<comment type="subcellular location">
    <subcellularLocation>
        <location evidence="1">Membrane</location>
        <topology evidence="1">Multi-pass membrane protein</topology>
    </subcellularLocation>
</comment>
<dbReference type="InterPro" id="IPR017464">
    <property type="entry name" value="Sugar_tfrase_EpsB_2"/>
</dbReference>
<keyword evidence="11" id="KW-1185">Reference proteome</keyword>
<keyword evidence="5 8" id="KW-1133">Transmembrane helix</keyword>
<feature type="domain" description="Bacterial sugar transferase" evidence="9">
    <location>
        <begin position="273"/>
        <end position="456"/>
    </location>
</feature>
<proteinExistence type="inferred from homology"/>
<name>A0ABX0U462_9SPHN</name>
<keyword evidence="3 10" id="KW-0808">Transferase</keyword>
<evidence type="ECO:0000259" key="9">
    <source>
        <dbReference type="Pfam" id="PF02397"/>
    </source>
</evidence>
<dbReference type="InterPro" id="IPR017475">
    <property type="entry name" value="EPS_sugar_tfrase"/>
</dbReference>
<evidence type="ECO:0000256" key="5">
    <source>
        <dbReference type="ARBA" id="ARBA00022989"/>
    </source>
</evidence>
<dbReference type="PANTHER" id="PTHR30576:SF0">
    <property type="entry name" value="UNDECAPRENYL-PHOSPHATE N-ACETYLGALACTOSAMINYL 1-PHOSPHATE TRANSFERASE-RELATED"/>
    <property type="match status" value="1"/>
</dbReference>
<feature type="transmembrane region" description="Helical" evidence="8">
    <location>
        <begin position="12"/>
        <end position="33"/>
    </location>
</feature>
<keyword evidence="4 8" id="KW-0812">Transmembrane</keyword>
<evidence type="ECO:0000256" key="3">
    <source>
        <dbReference type="ARBA" id="ARBA00022679"/>
    </source>
</evidence>
<keyword evidence="6 8" id="KW-0472">Membrane</keyword>
<comment type="similarity">
    <text evidence="2">Belongs to the bacterial sugar transferase family.</text>
</comment>
<protein>
    <submittedName>
        <fullName evidence="10">Sugar transferase (PEP-CTERM system associated)</fullName>
    </submittedName>
</protein>
<accession>A0ABX0U462</accession>
<sequence length="462" mass="51501">MIRLFKHYVPNAVLLLGLFDFLLLIAAAEFGWQFRAHQIGMDVDGIATRIPEILSFAVSLQTAMVAVGVYGTDALQSLRFAAARLIVAVSLGTIFLSVLYFFVPALSFWRSNLLYAMVAAAVLQILMRILLGKALGSQAFKRRVVVLGAGPRAARLKALSKVPGSGFVVVGYVAMNEANRVIPEAIARDAIYNLADHVVLLNASEVVLALEERRNALPLKDLLRIKTTGVHVNEISTFLERETGRVDLDSVNPSWLIFSDGFSSGRMISSAFKRLFDIAASLLLLTLALPVIAIMAIAIKLDSKGPAFYRQRRVGLYNVGFDIVKLRSMRTDAEIAGKAVWAEKDDPRITRIGRLIRKTRIDELPQCWSVLKGEMSFVGPRPERPQFVEDLEAKLPYYAERHMVKPGITGWAQINYPYGASIEDARQKLEYDLYYAKNYSPFLDLLILLQTLRVVLWPEGAR</sequence>